<dbReference type="eggNOG" id="KOG4826">
    <property type="taxonomic scope" value="Eukaryota"/>
</dbReference>
<dbReference type="GO" id="GO:0016020">
    <property type="term" value="C:membrane"/>
    <property type="evidence" value="ECO:0007669"/>
    <property type="project" value="UniProtKB-SubCell"/>
</dbReference>
<feature type="compositionally biased region" description="Low complexity" evidence="14">
    <location>
        <begin position="1799"/>
        <end position="1809"/>
    </location>
</feature>
<evidence type="ECO:0000256" key="6">
    <source>
        <dbReference type="ARBA" id="ARBA00022989"/>
    </source>
</evidence>
<keyword evidence="8" id="KW-0443">Lipid metabolism</keyword>
<feature type="region of interest" description="Disordered" evidence="14">
    <location>
        <begin position="242"/>
        <end position="492"/>
    </location>
</feature>
<keyword evidence="10" id="KW-1207">Sterol metabolism</keyword>
<evidence type="ECO:0000256" key="9">
    <source>
        <dbReference type="ARBA" id="ARBA00023136"/>
    </source>
</evidence>
<evidence type="ECO:0000256" key="2">
    <source>
        <dbReference type="ARBA" id="ARBA00008337"/>
    </source>
</evidence>
<comment type="similarity">
    <text evidence="2">Belongs to the EBP family.</text>
</comment>
<evidence type="ECO:0000256" key="10">
    <source>
        <dbReference type="ARBA" id="ARBA00023166"/>
    </source>
</evidence>
<dbReference type="OrthoDB" id="5408934at2759"/>
<dbReference type="RefSeq" id="XP_007804323.1">
    <property type="nucleotide sequence ID" value="XM_007806132.1"/>
</dbReference>
<evidence type="ECO:0000256" key="15">
    <source>
        <dbReference type="SAM" id="Phobius"/>
    </source>
</evidence>
<feature type="compositionally biased region" description="Basic residues" evidence="14">
    <location>
        <begin position="614"/>
        <end position="623"/>
    </location>
</feature>
<feature type="compositionally biased region" description="Basic and acidic residues" evidence="14">
    <location>
        <begin position="587"/>
        <end position="608"/>
    </location>
</feature>
<protein>
    <recommendedName>
        <fullName evidence="16">EXPERA domain-containing protein</fullName>
    </recommendedName>
</protein>
<keyword evidence="11" id="KW-0753">Steroid metabolism</keyword>
<dbReference type="EMBL" id="KE721364">
    <property type="protein sequence ID" value="ERF69989.1"/>
    <property type="molecule type" value="Genomic_DNA"/>
</dbReference>
<dbReference type="GO" id="GO:0004769">
    <property type="term" value="F:steroid Delta-isomerase activity"/>
    <property type="evidence" value="ECO:0007669"/>
    <property type="project" value="TreeGrafter"/>
</dbReference>
<feature type="domain" description="EXPERA" evidence="16">
    <location>
        <begin position="71"/>
        <end position="217"/>
    </location>
</feature>
<dbReference type="Pfam" id="PF24345">
    <property type="entry name" value="PH_24"/>
    <property type="match status" value="1"/>
</dbReference>
<evidence type="ECO:0000256" key="11">
    <source>
        <dbReference type="ARBA" id="ARBA00023221"/>
    </source>
</evidence>
<dbReference type="GeneID" id="19238581"/>
<evidence type="ECO:0000256" key="5">
    <source>
        <dbReference type="ARBA" id="ARBA00022955"/>
    </source>
</evidence>
<evidence type="ECO:0000256" key="4">
    <source>
        <dbReference type="ARBA" id="ARBA00022692"/>
    </source>
</evidence>
<feature type="compositionally biased region" description="Basic and acidic residues" evidence="14">
    <location>
        <begin position="1448"/>
        <end position="1462"/>
    </location>
</feature>
<evidence type="ECO:0000256" key="7">
    <source>
        <dbReference type="ARBA" id="ARBA00023011"/>
    </source>
</evidence>
<dbReference type="GO" id="GO:0016126">
    <property type="term" value="P:sterol biosynthetic process"/>
    <property type="evidence" value="ECO:0007669"/>
    <property type="project" value="UniProtKB-KW"/>
</dbReference>
<dbReference type="GO" id="GO:0005783">
    <property type="term" value="C:endoplasmic reticulum"/>
    <property type="evidence" value="ECO:0007669"/>
    <property type="project" value="TreeGrafter"/>
</dbReference>
<evidence type="ECO:0000256" key="1">
    <source>
        <dbReference type="ARBA" id="ARBA00004141"/>
    </source>
</evidence>
<dbReference type="InterPro" id="IPR007905">
    <property type="entry name" value="EBP"/>
</dbReference>
<feature type="transmembrane region" description="Helical" evidence="15">
    <location>
        <begin position="76"/>
        <end position="95"/>
    </location>
</feature>
<dbReference type="InterPro" id="IPR056416">
    <property type="entry name" value="DH_2_fung"/>
</dbReference>
<feature type="compositionally biased region" description="Low complexity" evidence="14">
    <location>
        <begin position="1734"/>
        <end position="1747"/>
    </location>
</feature>
<dbReference type="Pfam" id="PF24340">
    <property type="entry name" value="DH_2"/>
    <property type="match status" value="1"/>
</dbReference>
<keyword evidence="7" id="KW-0756">Sterol biosynthesis</keyword>
<dbReference type="PANTHER" id="PTHR14207:SF0">
    <property type="entry name" value="3-BETA-HYDROXYSTEROID-DELTA(8),DELTA(7)-ISOMERASE"/>
    <property type="match status" value="1"/>
</dbReference>
<feature type="region of interest" description="Disordered" evidence="14">
    <location>
        <begin position="1888"/>
        <end position="1940"/>
    </location>
</feature>
<dbReference type="OMA" id="FMIQMKS"/>
<dbReference type="InterPro" id="IPR033118">
    <property type="entry name" value="EXPERA"/>
</dbReference>
<feature type="compositionally biased region" description="Polar residues" evidence="14">
    <location>
        <begin position="625"/>
        <end position="636"/>
    </location>
</feature>
<keyword evidence="12" id="KW-0413">Isomerase</keyword>
<dbReference type="InterPro" id="IPR056223">
    <property type="entry name" value="PH_24"/>
</dbReference>
<feature type="compositionally biased region" description="Low complexity" evidence="14">
    <location>
        <begin position="1478"/>
        <end position="1489"/>
    </location>
</feature>
<feature type="compositionally biased region" description="Basic and acidic residues" evidence="14">
    <location>
        <begin position="1359"/>
        <end position="1369"/>
    </location>
</feature>
<organism evidence="17 18">
    <name type="scientific">Endocarpon pusillum (strain Z07020 / HMAS-L-300199)</name>
    <name type="common">Lichen-forming fungus</name>
    <dbReference type="NCBI Taxonomy" id="1263415"/>
    <lineage>
        <taxon>Eukaryota</taxon>
        <taxon>Fungi</taxon>
        <taxon>Dikarya</taxon>
        <taxon>Ascomycota</taxon>
        <taxon>Pezizomycotina</taxon>
        <taxon>Eurotiomycetes</taxon>
        <taxon>Chaetothyriomycetidae</taxon>
        <taxon>Verrucariales</taxon>
        <taxon>Verrucariaceae</taxon>
        <taxon>Endocarpon</taxon>
    </lineage>
</organism>
<feature type="compositionally biased region" description="Low complexity" evidence="14">
    <location>
        <begin position="1243"/>
        <end position="1258"/>
    </location>
</feature>
<evidence type="ECO:0000256" key="14">
    <source>
        <dbReference type="SAM" id="MobiDB-lite"/>
    </source>
</evidence>
<evidence type="ECO:0000313" key="18">
    <source>
        <dbReference type="Proteomes" id="UP000019373"/>
    </source>
</evidence>
<comment type="subcellular location">
    <subcellularLocation>
        <location evidence="1">Membrane</location>
        <topology evidence="1">Multi-pass membrane protein</topology>
    </subcellularLocation>
</comment>
<feature type="transmembrane region" description="Helical" evidence="15">
    <location>
        <begin position="196"/>
        <end position="215"/>
    </location>
</feature>
<feature type="region of interest" description="Disordered" evidence="14">
    <location>
        <begin position="1214"/>
        <end position="1404"/>
    </location>
</feature>
<name>U1HLV9_ENDPU</name>
<feature type="compositionally biased region" description="Basic residues" evidence="14">
    <location>
        <begin position="1228"/>
        <end position="1238"/>
    </location>
</feature>
<evidence type="ECO:0000313" key="17">
    <source>
        <dbReference type="EMBL" id="ERF69989.1"/>
    </source>
</evidence>
<feature type="compositionally biased region" description="Basic and acidic residues" evidence="14">
    <location>
        <begin position="275"/>
        <end position="290"/>
    </location>
</feature>
<feature type="region of interest" description="Disordered" evidence="14">
    <location>
        <begin position="504"/>
        <end position="644"/>
    </location>
</feature>
<feature type="compositionally biased region" description="Basic and acidic residues" evidence="14">
    <location>
        <begin position="327"/>
        <end position="352"/>
    </location>
</feature>
<keyword evidence="6 13" id="KW-1133">Transmembrane helix</keyword>
<evidence type="ECO:0000256" key="8">
    <source>
        <dbReference type="ARBA" id="ARBA00023098"/>
    </source>
</evidence>
<feature type="compositionally biased region" description="Basic and acidic residues" evidence="14">
    <location>
        <begin position="467"/>
        <end position="481"/>
    </location>
</feature>
<reference evidence="18" key="1">
    <citation type="journal article" date="2014" name="BMC Genomics">
        <title>Genome characteristics reveal the impact of lichenization on lichen-forming fungus Endocarpon pusillum Hedwig (Verrucariales, Ascomycota).</title>
        <authorList>
            <person name="Wang Y.-Y."/>
            <person name="Liu B."/>
            <person name="Zhang X.-Y."/>
            <person name="Zhou Q.-M."/>
            <person name="Zhang T."/>
            <person name="Li H."/>
            <person name="Yu Y.-F."/>
            <person name="Zhang X.-L."/>
            <person name="Hao X.-Y."/>
            <person name="Wang M."/>
            <person name="Wang L."/>
            <person name="Wei J.-C."/>
        </authorList>
    </citation>
    <scope>NUCLEOTIDE SEQUENCE [LARGE SCALE GENOMIC DNA]</scope>
    <source>
        <strain evidence="18">Z07020 / HMAS-L-300199</strain>
    </source>
</reference>
<keyword evidence="9 13" id="KW-0472">Membrane</keyword>
<evidence type="ECO:0000256" key="13">
    <source>
        <dbReference type="PROSITE-ProRule" id="PRU01087"/>
    </source>
</evidence>
<dbReference type="Pfam" id="PF05241">
    <property type="entry name" value="EBP"/>
    <property type="match status" value="1"/>
</dbReference>
<sequence length="2021" mass="221477">MFGSSKDSLSTASNVGTPLHPFYPLGVDIVGYLANKWSVATLLGIFLGGLLVILGLTWASVSWFSPRLRKPDKLVFLWFILSGTIHFFFEGYFALNHTRMGAAQDLFGQLWKEYALSDSRYLTSDPFVLCMESITALCWGPLSFCTAYMITVNHPLRYPLQALVSLGQIYGDILYYATSMFDHYHKNLTYCRPEAYYFWFYFFFMNFIWIVIPGVKDRIRQWQEQGAKVVSTPVTDDVLDVGDENAGAGAPCSASPGAREVTRGADTTPRRKTGRWVDPDNKEWIREVRRSSSTPRKRVISDEHWKKKKQQQKEKPSPRSGGSTPRQETRQEKRSSEVLKHSSSRIEREERRQRRKHPRSSTESGTVRDAVAETKLDNTSTSPRPHLGNEESAFQSDPDSGVDDSLPRRLQDRRPSTHPTKERRKSLRSPSRTEEKPVQRSQYAAMLDKPPTTAQQFLGVPTGSIRSGKDGIGNDDKEMLARTEPVQPTSQRLPSIEAWLEEQPDPFIEGDPGPVLIPAPLKTRSSKPKIEVSPKAVQDPNKIWNYVESASHKPDRVTSLGRRRRKKSRRSPDAAGPRSPDSTDAVRVSEETLRVSSRSQDKDQDPKEAVSNGLKRRGARALRSRTGSSPVKQTTPDYEPGQESVSTTIIEAEVAPSRQNPSRQIQPRHTRPCPPTGMHRLSTIASVETFRSQAEAEDGANMQPRDSNGLQRRLTTHEDLMSVLSLPRAGGSIKSARSVRTAKSRMSMATLGEVFEELEVDEAKYMRELKTLVDGVIPVLLQCVLSKSDSAAAAGLFSSSGSARDDLNFTKPIVDMGVALERLKTLHKRIPTSNLNSLFSWAQSAHKVYIEYLKAWRLGFQDVIVNLAPPNEDTNAEIDEGMARDENGDVVNSDGKKVDVAYLLKRPLVRIKKLAKVFARLKVLKPSSKSSTVAEQYDDLIKTARMRSHEEQSRLEDEAAANVDATKARDVRTLAVLSGIKINKSRRVKARDCFSLTFYHSSGQRLDCQIELFLREDQPGVTEGGDLLICEVENNGIWLLFPPLESGSISARHGDNHGEIVIMVRGLASYGQELHELLLLHTSDIETATEWVNMLATQPVPPKLNRTSSFTNGRNKDILPLSQARTIDEKRLPLIPQYATAKEVEIPIGESVVGSDEDIRPRTAPSVYQDDQVFQIQSENVPYKHSLLQTPLNKEAKALPMIPNLACEDEQVISPHAPSSDTSSPGLRRAKVARKRPTRLGETVSSTPLVPSSPILPSQLASSTGARKISRTDDASREWMTLPYAQRSASPDREENVTPDISQCGPDAKSNPQRPEYHRAISSTPSKELPTVHRLRPSSPASIPLTQSIQEKWSAISSAEKKSKQEKSQPKASILENKIDSRPSDPGMCSANDIPTPPPHRLQSQAPVVPQFTEAGTIPHSYNSAPRPGSAKAVPPLTSQQPSSHKGRHDDRRSSSPLKHEYAPSTTSGSDESDDESFTSSGSETSTDGILERGDRPTPLVPIQAAEFRRPVRVPPPASLPSLPAGSLAPSNSASQAPYRTVPRVSLQSNATTFKTVATVSSWSNKGFWENLHPDECSVVVSPGLIEAYEMSAAHSGGETKNDGGTIADGSSCEETDDQGIRPLVAFELTPLIPLRRGTALDISIRSESTTRSKVKTSTNVMFRSRNAEECEALYAMINHARINNPTWEALKRARSREMPDATFNTGPGSARHSRFGSRSGSWFGLGGLGRRSSYRASSAPVSRPPSIGGDSETSVGSMSSAFSALRRFSGGATGGKGMFNLNRSSVIRKNRRFGTSASASLYSSSSGTTGTGGSGSGANSPAASQLGLVSPTADQTTAAAAATAPIGTINNLKIRLYLRESGAKWRHMGAARLSVLPAPIINNSIADGSAAQTDNDSSPPGTTAGSRPPSTLIVGQPGRSRGPRLPSSNHTPHRVHGNGNEKRIVITGKTKGELLLDATLHESCFERVARTGIAVSVWEEHEEVAKSGGVVGGKGRTYMIQMMGEAEAAWLFGMVGRLRY</sequence>
<feature type="region of interest" description="Disordered" evidence="14">
    <location>
        <begin position="1416"/>
        <end position="1536"/>
    </location>
</feature>
<keyword evidence="5" id="KW-0752">Steroid biosynthesis</keyword>
<feature type="compositionally biased region" description="Basic and acidic residues" evidence="14">
    <location>
        <begin position="299"/>
        <end position="317"/>
    </location>
</feature>
<gene>
    <name evidence="17" type="ORF">EPUS_03541</name>
</gene>
<feature type="compositionally biased region" description="Polar residues" evidence="14">
    <location>
        <begin position="1339"/>
        <end position="1350"/>
    </location>
</feature>
<keyword evidence="3" id="KW-0444">Lipid biosynthesis</keyword>
<dbReference type="GO" id="GO:0000247">
    <property type="term" value="F:C-8 sterol isomerase activity"/>
    <property type="evidence" value="ECO:0007669"/>
    <property type="project" value="TreeGrafter"/>
</dbReference>
<evidence type="ECO:0000256" key="3">
    <source>
        <dbReference type="ARBA" id="ARBA00022516"/>
    </source>
</evidence>
<dbReference type="PANTHER" id="PTHR14207">
    <property type="entry name" value="STEROL ISOMERASE"/>
    <property type="match status" value="1"/>
</dbReference>
<keyword evidence="4 13" id="KW-0812">Transmembrane</keyword>
<feature type="region of interest" description="Disordered" evidence="14">
    <location>
        <begin position="1799"/>
        <end position="1826"/>
    </location>
</feature>
<proteinExistence type="inferred from homology"/>
<feature type="region of interest" description="Disordered" evidence="14">
    <location>
        <begin position="1595"/>
        <end position="1616"/>
    </location>
</feature>
<feature type="compositionally biased region" description="Polar residues" evidence="14">
    <location>
        <begin position="1888"/>
        <end position="1910"/>
    </location>
</feature>
<dbReference type="Proteomes" id="UP000019373">
    <property type="component" value="Unassembled WGS sequence"/>
</dbReference>
<dbReference type="HOGENOM" id="CLU_001976_0_0_1"/>
<feature type="region of interest" description="Disordered" evidence="14">
    <location>
        <begin position="1734"/>
        <end position="1756"/>
    </location>
</feature>
<feature type="region of interest" description="Disordered" evidence="14">
    <location>
        <begin position="656"/>
        <end position="679"/>
    </location>
</feature>
<feature type="compositionally biased region" description="Basic and acidic residues" evidence="14">
    <location>
        <begin position="405"/>
        <end position="415"/>
    </location>
</feature>
<evidence type="ECO:0000259" key="16">
    <source>
        <dbReference type="PROSITE" id="PS51751"/>
    </source>
</evidence>
<feature type="compositionally biased region" description="Low complexity" evidence="14">
    <location>
        <begin position="1520"/>
        <end position="1535"/>
    </location>
</feature>
<keyword evidence="18" id="KW-1185">Reference proteome</keyword>
<evidence type="ECO:0000256" key="12">
    <source>
        <dbReference type="ARBA" id="ARBA00023235"/>
    </source>
</evidence>
<feature type="compositionally biased region" description="Low complexity" evidence="14">
    <location>
        <begin position="246"/>
        <end position="258"/>
    </location>
</feature>
<accession>U1HLV9</accession>
<dbReference type="PROSITE" id="PS51751">
    <property type="entry name" value="EXPERA"/>
    <property type="match status" value="1"/>
</dbReference>
<dbReference type="InterPro" id="IPR056222">
    <property type="entry name" value="PH_23"/>
</dbReference>
<feature type="transmembrane region" description="Helical" evidence="15">
    <location>
        <begin position="42"/>
        <end position="64"/>
    </location>
</feature>
<dbReference type="GO" id="GO:0047750">
    <property type="term" value="F:cholestenol delta-isomerase activity"/>
    <property type="evidence" value="ECO:0007669"/>
    <property type="project" value="InterPro"/>
</dbReference>
<dbReference type="Pfam" id="PF24344">
    <property type="entry name" value="PH_23"/>
    <property type="match status" value="1"/>
</dbReference>